<comment type="catalytic activity">
    <reaction evidence="1">
        <text>ATP + protein L-histidine = ADP + protein N-phospho-L-histidine.</text>
        <dbReference type="EC" id="2.7.13.3"/>
    </reaction>
</comment>
<name>A0A1W1V597_9FIRM</name>
<sequence length="483" mass="54515">MFKASFQDILSRNWYLVFFVYGLAFFLMGFSIALQARRPSTFRLGQHLKLLAGFGLLHGAAEWAYIFLTPGLVNSGWETLKGAVLTSGHAILIALSFAFLFAFGMGLLGSTWGWARWGIKLAFFLFGLWLWIFFASQPKDAFEIPGWLSYMEILSRYLLAFPGALLSSIGIILQHSELRGLKHPPLERSLKGASFAFALYTFAGGLVVPPAPFPPASFLNTSLMLHLGLPVQFLRAIAGVFMAYFIIRSLELYEVESKKKLENLRQRELLWLERERIRRDLHDGVTQAIYGLLLGLDHALKLLDHNPTACRDKLEELKVRADGIITELRRYLRAMEFSIKLPGRAVTLLEDLLADYTAATNQKPVFYVRGQQERELDPFQREHLYHMVTEILSNIQRHSQATRVWVELDLGSTGLRLLVKDDGVGFIPEASTSRGMGLINLRERAALAGGWVEITSAPGKGTEIELWIPYVAPERGARQWPSK</sequence>
<reference evidence="21 22" key="1">
    <citation type="submission" date="2017-04" db="EMBL/GenBank/DDBJ databases">
        <authorList>
            <person name="Afonso C.L."/>
            <person name="Miller P.J."/>
            <person name="Scott M.A."/>
            <person name="Spackman E."/>
            <person name="Goraichik I."/>
            <person name="Dimitrov K.M."/>
            <person name="Suarez D.L."/>
            <person name="Swayne D.E."/>
        </authorList>
    </citation>
    <scope>NUCLEOTIDE SEQUENCE [LARGE SCALE GENOMIC DNA]</scope>
    <source>
        <strain evidence="21 22">ToBE</strain>
    </source>
</reference>
<comment type="cofactor">
    <cofactor evidence="2">
        <name>[4Fe-4S] cluster</name>
        <dbReference type="ChEBI" id="CHEBI:49883"/>
    </cofactor>
</comment>
<evidence type="ECO:0000256" key="15">
    <source>
        <dbReference type="ARBA" id="ARBA00023012"/>
    </source>
</evidence>
<dbReference type="SUPFAM" id="SSF55874">
    <property type="entry name" value="ATPase domain of HSP90 chaperone/DNA topoisomerase II/histidine kinase"/>
    <property type="match status" value="1"/>
</dbReference>
<evidence type="ECO:0000256" key="6">
    <source>
        <dbReference type="ARBA" id="ARBA00022485"/>
    </source>
</evidence>
<dbReference type="InterPro" id="IPR005467">
    <property type="entry name" value="His_kinase_dom"/>
</dbReference>
<dbReference type="Gene3D" id="1.20.5.1930">
    <property type="match status" value="1"/>
</dbReference>
<dbReference type="Proteomes" id="UP000192569">
    <property type="component" value="Chromosome I"/>
</dbReference>
<keyword evidence="12 21" id="KW-0418">Kinase</keyword>
<keyword evidence="8" id="KW-0597">Phosphoprotein</keyword>
<evidence type="ECO:0000256" key="5">
    <source>
        <dbReference type="ARBA" id="ARBA00017322"/>
    </source>
</evidence>
<keyword evidence="19" id="KW-1133">Transmembrane helix</keyword>
<evidence type="ECO:0000256" key="9">
    <source>
        <dbReference type="ARBA" id="ARBA00022679"/>
    </source>
</evidence>
<evidence type="ECO:0000256" key="1">
    <source>
        <dbReference type="ARBA" id="ARBA00000085"/>
    </source>
</evidence>
<keyword evidence="11" id="KW-0547">Nucleotide-binding</keyword>
<evidence type="ECO:0000256" key="11">
    <source>
        <dbReference type="ARBA" id="ARBA00022741"/>
    </source>
</evidence>
<feature type="transmembrane region" description="Helical" evidence="19">
    <location>
        <begin position="154"/>
        <end position="173"/>
    </location>
</feature>
<dbReference type="GO" id="GO:0000155">
    <property type="term" value="F:phosphorelay sensor kinase activity"/>
    <property type="evidence" value="ECO:0007669"/>
    <property type="project" value="InterPro"/>
</dbReference>
<feature type="transmembrane region" description="Helical" evidence="19">
    <location>
        <begin position="117"/>
        <end position="134"/>
    </location>
</feature>
<keyword evidence="19" id="KW-0812">Transmembrane</keyword>
<dbReference type="CDD" id="cd16917">
    <property type="entry name" value="HATPase_UhpB-NarQ-NarX-like"/>
    <property type="match status" value="1"/>
</dbReference>
<dbReference type="InterPro" id="IPR036890">
    <property type="entry name" value="HATPase_C_sf"/>
</dbReference>
<evidence type="ECO:0000256" key="7">
    <source>
        <dbReference type="ARBA" id="ARBA00022490"/>
    </source>
</evidence>
<evidence type="ECO:0000256" key="14">
    <source>
        <dbReference type="ARBA" id="ARBA00023004"/>
    </source>
</evidence>
<dbReference type="STRING" id="698762.SAMN00808754_0031"/>
<keyword evidence="7" id="KW-0963">Cytoplasm</keyword>
<evidence type="ECO:0000256" key="19">
    <source>
        <dbReference type="SAM" id="Phobius"/>
    </source>
</evidence>
<evidence type="ECO:0000256" key="8">
    <source>
        <dbReference type="ARBA" id="ARBA00022553"/>
    </source>
</evidence>
<dbReference type="PANTHER" id="PTHR24421:SF10">
    <property type="entry name" value="NITRATE_NITRITE SENSOR PROTEIN NARQ"/>
    <property type="match status" value="1"/>
</dbReference>
<feature type="transmembrane region" description="Helical" evidence="19">
    <location>
        <begin position="194"/>
        <end position="213"/>
    </location>
</feature>
<dbReference type="InterPro" id="IPR004358">
    <property type="entry name" value="Sig_transdc_His_kin-like_C"/>
</dbReference>
<dbReference type="GO" id="GO:0046983">
    <property type="term" value="F:protein dimerization activity"/>
    <property type="evidence" value="ECO:0007669"/>
    <property type="project" value="InterPro"/>
</dbReference>
<comment type="subcellular location">
    <subcellularLocation>
        <location evidence="3">Cytoplasm</location>
    </subcellularLocation>
</comment>
<evidence type="ECO:0000256" key="10">
    <source>
        <dbReference type="ARBA" id="ARBA00022723"/>
    </source>
</evidence>
<feature type="transmembrane region" description="Helical" evidence="19">
    <location>
        <begin position="233"/>
        <end position="250"/>
    </location>
</feature>
<evidence type="ECO:0000256" key="18">
    <source>
        <dbReference type="ARBA" id="ARBA00030800"/>
    </source>
</evidence>
<dbReference type="SMART" id="SM00387">
    <property type="entry name" value="HATPase_c"/>
    <property type="match status" value="1"/>
</dbReference>
<evidence type="ECO:0000256" key="13">
    <source>
        <dbReference type="ARBA" id="ARBA00022840"/>
    </source>
</evidence>
<dbReference type="PROSITE" id="PS50109">
    <property type="entry name" value="HIS_KIN"/>
    <property type="match status" value="1"/>
</dbReference>
<dbReference type="EC" id="2.7.13.3" evidence="4"/>
<keyword evidence="6" id="KW-0004">4Fe-4S</keyword>
<dbReference type="Pfam" id="PF07730">
    <property type="entry name" value="HisKA_3"/>
    <property type="match status" value="1"/>
</dbReference>
<dbReference type="GO" id="GO:0051539">
    <property type="term" value="F:4 iron, 4 sulfur cluster binding"/>
    <property type="evidence" value="ECO:0007669"/>
    <property type="project" value="UniProtKB-KW"/>
</dbReference>
<keyword evidence="15" id="KW-0902">Two-component regulatory system</keyword>
<gene>
    <name evidence="21" type="ORF">SAMN00808754_0031</name>
</gene>
<feature type="transmembrane region" description="Helical" evidence="19">
    <location>
        <begin position="88"/>
        <end position="110"/>
    </location>
</feature>
<evidence type="ECO:0000256" key="3">
    <source>
        <dbReference type="ARBA" id="ARBA00004496"/>
    </source>
</evidence>
<dbReference type="RefSeq" id="WP_084662950.1">
    <property type="nucleotide sequence ID" value="NZ_LT838272.1"/>
</dbReference>
<dbReference type="GO" id="GO:0005737">
    <property type="term" value="C:cytoplasm"/>
    <property type="evidence" value="ECO:0007669"/>
    <property type="project" value="UniProtKB-SubCell"/>
</dbReference>
<accession>A0A1W1V597</accession>
<evidence type="ECO:0000313" key="22">
    <source>
        <dbReference type="Proteomes" id="UP000192569"/>
    </source>
</evidence>
<dbReference type="EMBL" id="LT838272">
    <property type="protein sequence ID" value="SMB88607.1"/>
    <property type="molecule type" value="Genomic_DNA"/>
</dbReference>
<dbReference type="Pfam" id="PF02518">
    <property type="entry name" value="HATPase_c"/>
    <property type="match status" value="1"/>
</dbReference>
<dbReference type="PRINTS" id="PR00344">
    <property type="entry name" value="BCTRLSENSOR"/>
</dbReference>
<evidence type="ECO:0000256" key="4">
    <source>
        <dbReference type="ARBA" id="ARBA00012438"/>
    </source>
</evidence>
<evidence type="ECO:0000313" key="21">
    <source>
        <dbReference type="EMBL" id="SMB88607.1"/>
    </source>
</evidence>
<evidence type="ECO:0000256" key="12">
    <source>
        <dbReference type="ARBA" id="ARBA00022777"/>
    </source>
</evidence>
<keyword evidence="14" id="KW-0408">Iron</keyword>
<dbReference type="AlphaFoldDB" id="A0A1W1V597"/>
<dbReference type="Gene3D" id="3.30.565.10">
    <property type="entry name" value="Histidine kinase-like ATPase, C-terminal domain"/>
    <property type="match status" value="1"/>
</dbReference>
<organism evidence="21 22">
    <name type="scientific">Thermanaeromonas toyohensis ToBE</name>
    <dbReference type="NCBI Taxonomy" id="698762"/>
    <lineage>
        <taxon>Bacteria</taxon>
        <taxon>Bacillati</taxon>
        <taxon>Bacillota</taxon>
        <taxon>Clostridia</taxon>
        <taxon>Neomoorellales</taxon>
        <taxon>Neomoorellaceae</taxon>
        <taxon>Thermanaeromonas</taxon>
    </lineage>
</organism>
<keyword evidence="16" id="KW-0411">Iron-sulfur</keyword>
<protein>
    <recommendedName>
        <fullName evidence="5">Oxygen sensor histidine kinase NreB</fullName>
        <ecNumber evidence="4">2.7.13.3</ecNumber>
    </recommendedName>
    <alternativeName>
        <fullName evidence="18">Nitrogen regulation protein B</fullName>
    </alternativeName>
</protein>
<keyword evidence="13" id="KW-0067">ATP-binding</keyword>
<dbReference type="OrthoDB" id="9781904at2"/>
<proteinExistence type="predicted"/>
<evidence type="ECO:0000256" key="16">
    <source>
        <dbReference type="ARBA" id="ARBA00023014"/>
    </source>
</evidence>
<keyword evidence="9" id="KW-0808">Transferase</keyword>
<dbReference type="InterPro" id="IPR003594">
    <property type="entry name" value="HATPase_dom"/>
</dbReference>
<dbReference type="GO" id="GO:0046872">
    <property type="term" value="F:metal ion binding"/>
    <property type="evidence" value="ECO:0007669"/>
    <property type="project" value="UniProtKB-KW"/>
</dbReference>
<keyword evidence="22" id="KW-1185">Reference proteome</keyword>
<dbReference type="PANTHER" id="PTHR24421">
    <property type="entry name" value="NITRATE/NITRITE SENSOR PROTEIN NARX-RELATED"/>
    <property type="match status" value="1"/>
</dbReference>
<comment type="function">
    <text evidence="17">Member of the two-component regulatory system NreB/NreC involved in the control of dissimilatory nitrate/nitrite reduction in response to oxygen. NreB functions as a direct oxygen sensor histidine kinase which is autophosphorylated, in the absence of oxygen, probably at the conserved histidine residue, and transfers its phosphate group probably to a conserved aspartate residue of NreC. NreB/NreC activates the expression of the nitrate (narGHJI) and nitrite (nir) reductase operons, as well as the putative nitrate transporter gene narT.</text>
</comment>
<feature type="transmembrane region" description="Helical" evidence="19">
    <location>
        <begin position="48"/>
        <end position="68"/>
    </location>
</feature>
<dbReference type="InterPro" id="IPR011712">
    <property type="entry name" value="Sig_transdc_His_kin_sub3_dim/P"/>
</dbReference>
<feature type="transmembrane region" description="Helical" evidence="19">
    <location>
        <begin position="14"/>
        <end position="36"/>
    </location>
</feature>
<evidence type="ECO:0000259" key="20">
    <source>
        <dbReference type="PROSITE" id="PS50109"/>
    </source>
</evidence>
<keyword evidence="10" id="KW-0479">Metal-binding</keyword>
<dbReference type="GO" id="GO:0016020">
    <property type="term" value="C:membrane"/>
    <property type="evidence" value="ECO:0007669"/>
    <property type="project" value="InterPro"/>
</dbReference>
<keyword evidence="19" id="KW-0472">Membrane</keyword>
<feature type="domain" description="Histidine kinase" evidence="20">
    <location>
        <begin position="384"/>
        <end position="472"/>
    </location>
</feature>
<evidence type="ECO:0000256" key="2">
    <source>
        <dbReference type="ARBA" id="ARBA00001966"/>
    </source>
</evidence>
<evidence type="ECO:0000256" key="17">
    <source>
        <dbReference type="ARBA" id="ARBA00024827"/>
    </source>
</evidence>
<dbReference type="GO" id="GO:0005524">
    <property type="term" value="F:ATP binding"/>
    <property type="evidence" value="ECO:0007669"/>
    <property type="project" value="UniProtKB-KW"/>
</dbReference>
<dbReference type="InterPro" id="IPR050482">
    <property type="entry name" value="Sensor_HK_TwoCompSys"/>
</dbReference>